<sequence length="167" mass="19362">MRKSSYILMLAMATMLYACHSPKEKMFDKAQENLKASLDYPKQLKLIAHTDPDSAFGVNYFTRKEITGMLKVMDVVTKKLMQSTTGINDITKADAYTVNLMRRQMNAANEVQTMIFKNVPKGEWSGWKVKIDYECVDKDGIKYRAERWIFFDRKGKNIIKTFEIPLP</sequence>
<proteinExistence type="predicted"/>
<dbReference type="OrthoDB" id="1068058at2"/>
<feature type="chain" id="PRO_5001916291" description="Lipoprotein" evidence="1">
    <location>
        <begin position="21"/>
        <end position="167"/>
    </location>
</feature>
<evidence type="ECO:0000313" key="2">
    <source>
        <dbReference type="EMBL" id="KGF44031.1"/>
    </source>
</evidence>
<dbReference type="Proteomes" id="UP000029525">
    <property type="component" value="Unassembled WGS sequence"/>
</dbReference>
<accession>A0A096ABV9</accession>
<feature type="signal peptide" evidence="1">
    <location>
        <begin position="1"/>
        <end position="20"/>
    </location>
</feature>
<dbReference type="PROSITE" id="PS51257">
    <property type="entry name" value="PROKAR_LIPOPROTEIN"/>
    <property type="match status" value="1"/>
</dbReference>
<keyword evidence="1" id="KW-0732">Signal</keyword>
<organism evidence="2 3">
    <name type="scientific">Prevotella bivia DNF00320</name>
    <dbReference type="NCBI Taxonomy" id="1401068"/>
    <lineage>
        <taxon>Bacteria</taxon>
        <taxon>Pseudomonadati</taxon>
        <taxon>Bacteroidota</taxon>
        <taxon>Bacteroidia</taxon>
        <taxon>Bacteroidales</taxon>
        <taxon>Prevotellaceae</taxon>
        <taxon>Prevotella</taxon>
    </lineage>
</organism>
<reference evidence="2 3" key="1">
    <citation type="submission" date="2014-07" db="EMBL/GenBank/DDBJ databases">
        <authorList>
            <person name="McCorrison J."/>
            <person name="Sanka R."/>
            <person name="Torralba M."/>
            <person name="Gillis M."/>
            <person name="Haft D.H."/>
            <person name="Methe B."/>
            <person name="Sutton G."/>
            <person name="Nelson K.E."/>
        </authorList>
    </citation>
    <scope>NUCLEOTIDE SEQUENCE [LARGE SCALE GENOMIC DNA]</scope>
    <source>
        <strain evidence="2 3">DNF00320</strain>
    </source>
</reference>
<evidence type="ECO:0008006" key="4">
    <source>
        <dbReference type="Google" id="ProtNLM"/>
    </source>
</evidence>
<protein>
    <recommendedName>
        <fullName evidence="4">Lipoprotein</fullName>
    </recommendedName>
</protein>
<evidence type="ECO:0000313" key="3">
    <source>
        <dbReference type="Proteomes" id="UP000029525"/>
    </source>
</evidence>
<dbReference type="RefSeq" id="WP_036867694.1">
    <property type="nucleotide sequence ID" value="NZ_JRNQ01000053.1"/>
</dbReference>
<dbReference type="EMBL" id="JRNQ01000053">
    <property type="protein sequence ID" value="KGF44031.1"/>
    <property type="molecule type" value="Genomic_DNA"/>
</dbReference>
<dbReference type="AlphaFoldDB" id="A0A096ABV9"/>
<name>A0A096ABV9_9BACT</name>
<gene>
    <name evidence="2" type="ORF">HMPREF0647_08340</name>
</gene>
<evidence type="ECO:0000256" key="1">
    <source>
        <dbReference type="SAM" id="SignalP"/>
    </source>
</evidence>
<comment type="caution">
    <text evidence="2">The sequence shown here is derived from an EMBL/GenBank/DDBJ whole genome shotgun (WGS) entry which is preliminary data.</text>
</comment>